<proteinExistence type="predicted"/>
<keyword evidence="5" id="KW-1185">Reference proteome</keyword>
<gene>
    <name evidence="4" type="ORF">GCM10022244_29370</name>
</gene>
<comment type="caution">
    <text evidence="4">The sequence shown here is derived from an EMBL/GenBank/DDBJ whole genome shotgun (WGS) entry which is preliminary data.</text>
</comment>
<dbReference type="Pfam" id="PF00589">
    <property type="entry name" value="Phage_integrase"/>
    <property type="match status" value="1"/>
</dbReference>
<evidence type="ECO:0000313" key="4">
    <source>
        <dbReference type="EMBL" id="GAA3918269.1"/>
    </source>
</evidence>
<dbReference type="Proteomes" id="UP001501000">
    <property type="component" value="Unassembled WGS sequence"/>
</dbReference>
<dbReference type="InterPro" id="IPR010998">
    <property type="entry name" value="Integrase_recombinase_N"/>
</dbReference>
<reference evidence="5" key="1">
    <citation type="journal article" date="2019" name="Int. J. Syst. Evol. Microbiol.">
        <title>The Global Catalogue of Microorganisms (GCM) 10K type strain sequencing project: providing services to taxonomists for standard genome sequencing and annotation.</title>
        <authorList>
            <consortium name="The Broad Institute Genomics Platform"/>
            <consortium name="The Broad Institute Genome Sequencing Center for Infectious Disease"/>
            <person name="Wu L."/>
            <person name="Ma J."/>
        </authorList>
    </citation>
    <scope>NUCLEOTIDE SEQUENCE [LARGE SCALE GENOMIC DNA]</scope>
    <source>
        <strain evidence="5">JCM 16956</strain>
    </source>
</reference>
<dbReference type="Gene3D" id="1.10.150.130">
    <property type="match status" value="1"/>
</dbReference>
<protein>
    <submittedName>
        <fullName evidence="4">Site-specific integrase</fullName>
    </submittedName>
</protein>
<dbReference type="InterPro" id="IPR013762">
    <property type="entry name" value="Integrase-like_cat_sf"/>
</dbReference>
<dbReference type="RefSeq" id="WP_345282624.1">
    <property type="nucleotide sequence ID" value="NZ_BAABAJ010000008.1"/>
</dbReference>
<dbReference type="PROSITE" id="PS51898">
    <property type="entry name" value="TYR_RECOMBINASE"/>
    <property type="match status" value="1"/>
</dbReference>
<dbReference type="SUPFAM" id="SSF56349">
    <property type="entry name" value="DNA breaking-rejoining enzymes"/>
    <property type="match status" value="1"/>
</dbReference>
<sequence length="343" mass="37508">MAALGQAVLLPEEYGPELTARLDAPDAVSDAYAETLRPANTRRGYASDWKTWTRYAALRDVPLTAAVRLGVLRDYVDWLWREGDEDGGPLAATTIDRKLAGLAVTLRKEHGVVISPDHTKAARELLKDLERRAAEDQEAPRGRGKAPAVTVPMLRAIVAACPDDLTGLRDRATLLLAFAIAGRRHEVAGLTVRSMELHSSLGMYVNVRVSKTDPRRVRIRYAEDERLCPVRTWLEWKDAARLEDPDSPAVRRMHHTGSVTRAGLSAQSVGTVITTAGERAGLDVRLTGHSMRAGLITEARRHGKDRKVIGSTSGHVDGSPVLDGYIRDVDGWEPDNNALAGLL</sequence>
<dbReference type="InterPro" id="IPR002104">
    <property type="entry name" value="Integrase_catalytic"/>
</dbReference>
<organism evidence="4 5">
    <name type="scientific">Streptomyces gulbargensis</name>
    <dbReference type="NCBI Taxonomy" id="364901"/>
    <lineage>
        <taxon>Bacteria</taxon>
        <taxon>Bacillati</taxon>
        <taxon>Actinomycetota</taxon>
        <taxon>Actinomycetes</taxon>
        <taxon>Kitasatosporales</taxon>
        <taxon>Streptomycetaceae</taxon>
        <taxon>Streptomyces</taxon>
    </lineage>
</organism>
<keyword evidence="1" id="KW-0238">DNA-binding</keyword>
<evidence type="ECO:0000256" key="1">
    <source>
        <dbReference type="ARBA" id="ARBA00023125"/>
    </source>
</evidence>
<dbReference type="Gene3D" id="1.10.443.10">
    <property type="entry name" value="Intergrase catalytic core"/>
    <property type="match status" value="1"/>
</dbReference>
<dbReference type="InterPro" id="IPR011010">
    <property type="entry name" value="DNA_brk_join_enz"/>
</dbReference>
<evidence type="ECO:0000256" key="2">
    <source>
        <dbReference type="ARBA" id="ARBA00023172"/>
    </source>
</evidence>
<keyword evidence="2" id="KW-0233">DNA recombination</keyword>
<name>A0ABP7MCW5_9ACTN</name>
<evidence type="ECO:0000313" key="5">
    <source>
        <dbReference type="Proteomes" id="UP001501000"/>
    </source>
</evidence>
<feature type="domain" description="Tyr recombinase" evidence="3">
    <location>
        <begin position="144"/>
        <end position="339"/>
    </location>
</feature>
<accession>A0ABP7MCW5</accession>
<dbReference type="SUPFAM" id="SSF47823">
    <property type="entry name" value="lambda integrase-like, N-terminal domain"/>
    <property type="match status" value="1"/>
</dbReference>
<dbReference type="EMBL" id="BAABAJ010000008">
    <property type="protein sequence ID" value="GAA3918269.1"/>
    <property type="molecule type" value="Genomic_DNA"/>
</dbReference>
<evidence type="ECO:0000259" key="3">
    <source>
        <dbReference type="PROSITE" id="PS51898"/>
    </source>
</evidence>